<accession>A0ABU0FHG4</accession>
<organism evidence="1 2">
    <name type="scientific">Labrys monachus</name>
    <dbReference type="NCBI Taxonomy" id="217067"/>
    <lineage>
        <taxon>Bacteria</taxon>
        <taxon>Pseudomonadati</taxon>
        <taxon>Pseudomonadota</taxon>
        <taxon>Alphaproteobacteria</taxon>
        <taxon>Hyphomicrobiales</taxon>
        <taxon>Xanthobacteraceae</taxon>
        <taxon>Labrys</taxon>
    </lineage>
</organism>
<proteinExistence type="predicted"/>
<dbReference type="RefSeq" id="WP_307430331.1">
    <property type="nucleotide sequence ID" value="NZ_JAUSVK010000001.1"/>
</dbReference>
<evidence type="ECO:0000313" key="2">
    <source>
        <dbReference type="Proteomes" id="UP001237448"/>
    </source>
</evidence>
<keyword evidence="2" id="KW-1185">Reference proteome</keyword>
<gene>
    <name evidence="1" type="ORF">J3R73_003822</name>
</gene>
<dbReference type="Proteomes" id="UP001237448">
    <property type="component" value="Unassembled WGS sequence"/>
</dbReference>
<name>A0ABU0FHG4_9HYPH</name>
<sequence length="150" mass="15623">MTQHFHWGLVGAVGLSVALAACSTTRFGGGAPARPPMVQGQVTADGVEQFAVPPDGRSLLAQRLVQLVPGRITDARISNAWRTAAAAQVKPNDYAACVSASAGHGTQVFLIVKSGPGTGDVISGSAALQRCADDKRVTQWVTLPEAIYQR</sequence>
<protein>
    <recommendedName>
        <fullName evidence="3">Lipoprotein</fullName>
    </recommendedName>
</protein>
<evidence type="ECO:0008006" key="3">
    <source>
        <dbReference type="Google" id="ProtNLM"/>
    </source>
</evidence>
<evidence type="ECO:0000313" key="1">
    <source>
        <dbReference type="EMBL" id="MDQ0394030.1"/>
    </source>
</evidence>
<comment type="caution">
    <text evidence="1">The sequence shown here is derived from an EMBL/GenBank/DDBJ whole genome shotgun (WGS) entry which is preliminary data.</text>
</comment>
<dbReference type="EMBL" id="JAUSVK010000001">
    <property type="protein sequence ID" value="MDQ0394030.1"/>
    <property type="molecule type" value="Genomic_DNA"/>
</dbReference>
<reference evidence="1 2" key="1">
    <citation type="submission" date="2023-07" db="EMBL/GenBank/DDBJ databases">
        <title>Genomic Encyclopedia of Type Strains, Phase IV (KMG-IV): sequencing the most valuable type-strain genomes for metagenomic binning, comparative biology and taxonomic classification.</title>
        <authorList>
            <person name="Goeker M."/>
        </authorList>
    </citation>
    <scope>NUCLEOTIDE SEQUENCE [LARGE SCALE GENOMIC DNA]</scope>
    <source>
        <strain evidence="1 2">DSM 5896</strain>
    </source>
</reference>